<evidence type="ECO:0000259" key="5">
    <source>
        <dbReference type="PROSITE" id="PS51406"/>
    </source>
</evidence>
<accession>A0AAV7PEJ8</accession>
<dbReference type="GO" id="GO:0072377">
    <property type="term" value="P:blood coagulation, common pathway"/>
    <property type="evidence" value="ECO:0007669"/>
    <property type="project" value="TreeGrafter"/>
</dbReference>
<dbReference type="GO" id="GO:0042730">
    <property type="term" value="P:fibrinolysis"/>
    <property type="evidence" value="ECO:0007669"/>
    <property type="project" value="TreeGrafter"/>
</dbReference>
<proteinExistence type="predicted"/>
<evidence type="ECO:0000256" key="1">
    <source>
        <dbReference type="ARBA" id="ARBA00004613"/>
    </source>
</evidence>
<dbReference type="GO" id="GO:0070527">
    <property type="term" value="P:platelet aggregation"/>
    <property type="evidence" value="ECO:0007669"/>
    <property type="project" value="TreeGrafter"/>
</dbReference>
<dbReference type="GO" id="GO:0005577">
    <property type="term" value="C:fibrinogen complex"/>
    <property type="evidence" value="ECO:0007669"/>
    <property type="project" value="TreeGrafter"/>
</dbReference>
<dbReference type="SUPFAM" id="SSF56496">
    <property type="entry name" value="Fibrinogen C-terminal domain-like"/>
    <property type="match status" value="1"/>
</dbReference>
<dbReference type="EMBL" id="JANPWB010000011">
    <property type="protein sequence ID" value="KAJ1125657.1"/>
    <property type="molecule type" value="Genomic_DNA"/>
</dbReference>
<reference evidence="6" key="1">
    <citation type="journal article" date="2022" name="bioRxiv">
        <title>Sequencing and chromosome-scale assembly of the giantPleurodeles waltlgenome.</title>
        <authorList>
            <person name="Brown T."/>
            <person name="Elewa A."/>
            <person name="Iarovenko S."/>
            <person name="Subramanian E."/>
            <person name="Araus A.J."/>
            <person name="Petzold A."/>
            <person name="Susuki M."/>
            <person name="Suzuki K.-i.T."/>
            <person name="Hayashi T."/>
            <person name="Toyoda A."/>
            <person name="Oliveira C."/>
            <person name="Osipova E."/>
            <person name="Leigh N.D."/>
            <person name="Simon A."/>
            <person name="Yun M.H."/>
        </authorList>
    </citation>
    <scope>NUCLEOTIDE SEQUENCE</scope>
    <source>
        <strain evidence="6">20211129_DDA</strain>
        <tissue evidence="6">Liver</tissue>
    </source>
</reference>
<feature type="region of interest" description="Disordered" evidence="4">
    <location>
        <begin position="75"/>
        <end position="128"/>
    </location>
</feature>
<dbReference type="AlphaFoldDB" id="A0AAV7PEJ8"/>
<dbReference type="Gene3D" id="3.90.215.10">
    <property type="entry name" value="Gamma Fibrinogen, chain A, domain 1"/>
    <property type="match status" value="1"/>
</dbReference>
<sequence>MLKKRRALRHDIRIGDLLLVKIRHPGGKFILPFEMEPRKESDVKGTMITARRVCETGRRSILFFKLYQLPDPELENVKDDQSTNHFDNVDDNVSDPRDEASKTSASVSGRPDNQQQSDDLPDSRLNDSRDTPLWVTEECYVGDSLTPHSGAKFSTLDRDRDMHVQHCAQYARGAFWYHDEGCVTANLNGRYLGPRPKSAMEIGFTWSSWHGLDYSLKRSEMKIRPVMGIDDETLV</sequence>
<feature type="compositionally biased region" description="Polar residues" evidence="4">
    <location>
        <begin position="102"/>
        <end position="118"/>
    </location>
</feature>
<keyword evidence="3" id="KW-1015">Disulfide bond</keyword>
<evidence type="ECO:0000313" key="6">
    <source>
        <dbReference type="EMBL" id="KAJ1125657.1"/>
    </source>
</evidence>
<organism evidence="6 7">
    <name type="scientific">Pleurodeles waltl</name>
    <name type="common">Iberian ribbed newt</name>
    <dbReference type="NCBI Taxonomy" id="8319"/>
    <lineage>
        <taxon>Eukaryota</taxon>
        <taxon>Metazoa</taxon>
        <taxon>Chordata</taxon>
        <taxon>Craniata</taxon>
        <taxon>Vertebrata</taxon>
        <taxon>Euteleostomi</taxon>
        <taxon>Amphibia</taxon>
        <taxon>Batrachia</taxon>
        <taxon>Caudata</taxon>
        <taxon>Salamandroidea</taxon>
        <taxon>Salamandridae</taxon>
        <taxon>Pleurodelinae</taxon>
        <taxon>Pleurodeles</taxon>
    </lineage>
</organism>
<evidence type="ECO:0000313" key="7">
    <source>
        <dbReference type="Proteomes" id="UP001066276"/>
    </source>
</evidence>
<comment type="subcellular location">
    <subcellularLocation>
        <location evidence="1">Secreted</location>
    </subcellularLocation>
</comment>
<name>A0AAV7PEJ8_PLEWA</name>
<dbReference type="PROSITE" id="PS51406">
    <property type="entry name" value="FIBRINOGEN_C_2"/>
    <property type="match status" value="1"/>
</dbReference>
<dbReference type="PANTHER" id="PTHR47221:SF7">
    <property type="entry name" value="FIBRINOGEN BETA CHAIN"/>
    <property type="match status" value="1"/>
</dbReference>
<comment type="caution">
    <text evidence="6">The sequence shown here is derived from an EMBL/GenBank/DDBJ whole genome shotgun (WGS) entry which is preliminary data.</text>
</comment>
<dbReference type="GO" id="GO:0034116">
    <property type="term" value="P:positive regulation of heterotypic cell-cell adhesion"/>
    <property type="evidence" value="ECO:0007669"/>
    <property type="project" value="TreeGrafter"/>
</dbReference>
<gene>
    <name evidence="6" type="ORF">NDU88_004081</name>
</gene>
<dbReference type="GO" id="GO:0005201">
    <property type="term" value="F:extracellular matrix structural constituent"/>
    <property type="evidence" value="ECO:0007669"/>
    <property type="project" value="TreeGrafter"/>
</dbReference>
<evidence type="ECO:0000256" key="3">
    <source>
        <dbReference type="ARBA" id="ARBA00023157"/>
    </source>
</evidence>
<evidence type="ECO:0000256" key="4">
    <source>
        <dbReference type="SAM" id="MobiDB-lite"/>
    </source>
</evidence>
<dbReference type="InterPro" id="IPR036056">
    <property type="entry name" value="Fibrinogen-like_C"/>
</dbReference>
<dbReference type="GO" id="GO:0030674">
    <property type="term" value="F:protein-macromolecule adaptor activity"/>
    <property type="evidence" value="ECO:0007669"/>
    <property type="project" value="TreeGrafter"/>
</dbReference>
<evidence type="ECO:0000256" key="2">
    <source>
        <dbReference type="ARBA" id="ARBA00022525"/>
    </source>
</evidence>
<dbReference type="InterPro" id="IPR002181">
    <property type="entry name" value="Fibrinogen_a/b/g_C_dom"/>
</dbReference>
<dbReference type="Proteomes" id="UP001066276">
    <property type="component" value="Chromosome 7"/>
</dbReference>
<protein>
    <recommendedName>
        <fullName evidence="5">Fibrinogen C-terminal domain-containing protein</fullName>
    </recommendedName>
</protein>
<dbReference type="PANTHER" id="PTHR47221">
    <property type="entry name" value="FIBRINOGEN ALPHA CHAIN"/>
    <property type="match status" value="1"/>
</dbReference>
<keyword evidence="2" id="KW-0964">Secreted</keyword>
<feature type="domain" description="Fibrinogen C-terminal" evidence="5">
    <location>
        <begin position="142"/>
        <end position="227"/>
    </location>
</feature>
<dbReference type="InterPro" id="IPR014716">
    <property type="entry name" value="Fibrinogen_a/b/g_C_1"/>
</dbReference>
<keyword evidence="7" id="KW-1185">Reference proteome</keyword>
<dbReference type="InterPro" id="IPR037579">
    <property type="entry name" value="FIB_ANG-like"/>
</dbReference>
<dbReference type="Pfam" id="PF00147">
    <property type="entry name" value="Fibrinogen_C"/>
    <property type="match status" value="1"/>
</dbReference>
<dbReference type="SMART" id="SM00186">
    <property type="entry name" value="FBG"/>
    <property type="match status" value="1"/>
</dbReference>